<gene>
    <name evidence="3" type="ORF">BCM02_105253</name>
</gene>
<evidence type="ECO:0000259" key="2">
    <source>
        <dbReference type="Pfam" id="PF01636"/>
    </source>
</evidence>
<organism evidence="3 4">
    <name type="scientific">Paenibacillus methanolicus</name>
    <dbReference type="NCBI Taxonomy" id="582686"/>
    <lineage>
        <taxon>Bacteria</taxon>
        <taxon>Bacillati</taxon>
        <taxon>Bacillota</taxon>
        <taxon>Bacilli</taxon>
        <taxon>Bacillales</taxon>
        <taxon>Paenibacillaceae</taxon>
        <taxon>Paenibacillus</taxon>
    </lineage>
</organism>
<dbReference type="EMBL" id="VNHS01000005">
    <property type="protein sequence ID" value="TYP74709.1"/>
    <property type="molecule type" value="Genomic_DNA"/>
</dbReference>
<dbReference type="GO" id="GO:0019202">
    <property type="term" value="F:amino acid kinase activity"/>
    <property type="evidence" value="ECO:0007669"/>
    <property type="project" value="TreeGrafter"/>
</dbReference>
<evidence type="ECO:0000256" key="1">
    <source>
        <dbReference type="ARBA" id="ARBA00038240"/>
    </source>
</evidence>
<accession>A0A5S5C6C1</accession>
<dbReference type="InterPro" id="IPR011009">
    <property type="entry name" value="Kinase-like_dom_sf"/>
</dbReference>
<dbReference type="InterPro" id="IPR050249">
    <property type="entry name" value="Pseudomonas-type_ThrB"/>
</dbReference>
<dbReference type="PANTHER" id="PTHR21064:SF6">
    <property type="entry name" value="AMINOGLYCOSIDE PHOSPHOTRANSFERASE DOMAIN-CONTAINING PROTEIN"/>
    <property type="match status" value="1"/>
</dbReference>
<dbReference type="PANTHER" id="PTHR21064">
    <property type="entry name" value="AMINOGLYCOSIDE PHOSPHOTRANSFERASE DOMAIN-CONTAINING PROTEIN-RELATED"/>
    <property type="match status" value="1"/>
</dbReference>
<dbReference type="OrthoDB" id="9777460at2"/>
<dbReference type="RefSeq" id="WP_148929946.1">
    <property type="nucleotide sequence ID" value="NZ_VNHS01000005.1"/>
</dbReference>
<proteinExistence type="inferred from homology"/>
<reference evidence="3 4" key="1">
    <citation type="submission" date="2019-07" db="EMBL/GenBank/DDBJ databases">
        <title>Genomic Encyclopedia of Type Strains, Phase III (KMG-III): the genomes of soil and plant-associated and newly described type strains.</title>
        <authorList>
            <person name="Whitman W."/>
        </authorList>
    </citation>
    <scope>NUCLEOTIDE SEQUENCE [LARGE SCALE GENOMIC DNA]</scope>
    <source>
        <strain evidence="3 4">BL24</strain>
    </source>
</reference>
<sequence length="331" mass="37755">MNIDRTNQEQEVLDDLLRACLRGWGWRVREAVPIKRGWMNLKWRIVTDEGDFLLKQYNRERYKLYDPEALSFAFEQQTRLHDAGLPCPRPLAHQDRVMLDSERGERFMVMPFCPGRLVPPGGASADQMYGLGRAAGLMHRLLNDGTNRKMAAGPQFRPPSREERLAHWDAVRGQAVAAGREELLDDIDTQRRATETIALTAFESLQTGWAHRDLWADNLLFDDSRVSAILDFDRLKYDYPALDIARAVLSLALGESLDATLAEAFVMGYREERALAAGELSRALQMLWYLESPWWITAEGSECGLPPERFAYEMNWLANNLGELRELVGGL</sequence>
<evidence type="ECO:0000313" key="4">
    <source>
        <dbReference type="Proteomes" id="UP000323257"/>
    </source>
</evidence>
<comment type="similarity">
    <text evidence="1">Belongs to the pseudomonas-type ThrB family.</text>
</comment>
<dbReference type="SUPFAM" id="SSF56112">
    <property type="entry name" value="Protein kinase-like (PK-like)"/>
    <property type="match status" value="1"/>
</dbReference>
<keyword evidence="3" id="KW-0418">Kinase</keyword>
<evidence type="ECO:0000313" key="3">
    <source>
        <dbReference type="EMBL" id="TYP74709.1"/>
    </source>
</evidence>
<dbReference type="Gene3D" id="3.90.1200.10">
    <property type="match status" value="1"/>
</dbReference>
<feature type="domain" description="Aminoglycoside phosphotransferase" evidence="2">
    <location>
        <begin position="31"/>
        <end position="273"/>
    </location>
</feature>
<name>A0A5S5C6C1_9BACL</name>
<comment type="caution">
    <text evidence="3">The sequence shown here is derived from an EMBL/GenBank/DDBJ whole genome shotgun (WGS) entry which is preliminary data.</text>
</comment>
<keyword evidence="3" id="KW-0808">Transferase</keyword>
<dbReference type="InterPro" id="IPR002575">
    <property type="entry name" value="Aminoglycoside_PTrfase"/>
</dbReference>
<dbReference type="Pfam" id="PF01636">
    <property type="entry name" value="APH"/>
    <property type="match status" value="1"/>
</dbReference>
<dbReference type="Gene3D" id="3.30.200.20">
    <property type="entry name" value="Phosphorylase Kinase, domain 1"/>
    <property type="match status" value="1"/>
</dbReference>
<protein>
    <submittedName>
        <fullName evidence="3">Homoserine kinase type II</fullName>
    </submittedName>
</protein>
<dbReference type="AlphaFoldDB" id="A0A5S5C6C1"/>
<dbReference type="Proteomes" id="UP000323257">
    <property type="component" value="Unassembled WGS sequence"/>
</dbReference>
<keyword evidence="4" id="KW-1185">Reference proteome</keyword>